<keyword evidence="2" id="KW-0645">Protease</keyword>
<evidence type="ECO:0000256" key="3">
    <source>
        <dbReference type="ARBA" id="ARBA00022801"/>
    </source>
</evidence>
<dbReference type="Proteomes" id="UP000024635">
    <property type="component" value="Unassembled WGS sequence"/>
</dbReference>
<name>A0A016SZD9_9BILA</name>
<comment type="similarity">
    <text evidence="1">Belongs to the peptidase C1 family.</text>
</comment>
<dbReference type="Gene3D" id="3.90.70.10">
    <property type="entry name" value="Cysteine proteinases"/>
    <property type="match status" value="1"/>
</dbReference>
<dbReference type="GO" id="GO:0006508">
    <property type="term" value="P:proteolysis"/>
    <property type="evidence" value="ECO:0007669"/>
    <property type="project" value="UniProtKB-KW"/>
</dbReference>
<dbReference type="SMART" id="SM00645">
    <property type="entry name" value="Pept_C1"/>
    <property type="match status" value="1"/>
</dbReference>
<gene>
    <name evidence="7" type="primary">Acey_s0154.g3021</name>
    <name evidence="7" type="ORF">Y032_0154g3021</name>
</gene>
<dbReference type="Pfam" id="PF00112">
    <property type="entry name" value="Peptidase_C1"/>
    <property type="match status" value="1"/>
</dbReference>
<evidence type="ECO:0000256" key="5">
    <source>
        <dbReference type="SAM" id="SignalP"/>
    </source>
</evidence>
<dbReference type="OrthoDB" id="10058785at2759"/>
<protein>
    <recommendedName>
        <fullName evidence="6">Peptidase C1A papain C-terminal domain-containing protein</fullName>
    </recommendedName>
</protein>
<evidence type="ECO:0000256" key="4">
    <source>
        <dbReference type="ARBA" id="ARBA00022807"/>
    </source>
</evidence>
<dbReference type="AlphaFoldDB" id="A0A016SZD9"/>
<keyword evidence="3" id="KW-0378">Hydrolase</keyword>
<keyword evidence="8" id="KW-1185">Reference proteome</keyword>
<dbReference type="InterPro" id="IPR013128">
    <property type="entry name" value="Peptidase_C1A"/>
</dbReference>
<evidence type="ECO:0000313" key="7">
    <source>
        <dbReference type="EMBL" id="EYB96068.1"/>
    </source>
</evidence>
<feature type="domain" description="Peptidase C1A papain C-terminal" evidence="6">
    <location>
        <begin position="106"/>
        <end position="328"/>
    </location>
</feature>
<accession>A0A016SZD9</accession>
<feature type="signal peptide" evidence="5">
    <location>
        <begin position="1"/>
        <end position="20"/>
    </location>
</feature>
<dbReference type="EMBL" id="JARK01001490">
    <property type="protein sequence ID" value="EYB96068.1"/>
    <property type="molecule type" value="Genomic_DNA"/>
</dbReference>
<evidence type="ECO:0000256" key="1">
    <source>
        <dbReference type="ARBA" id="ARBA00008455"/>
    </source>
</evidence>
<dbReference type="STRING" id="53326.A0A016SZD9"/>
<organism evidence="7 8">
    <name type="scientific">Ancylostoma ceylanicum</name>
    <dbReference type="NCBI Taxonomy" id="53326"/>
    <lineage>
        <taxon>Eukaryota</taxon>
        <taxon>Metazoa</taxon>
        <taxon>Ecdysozoa</taxon>
        <taxon>Nematoda</taxon>
        <taxon>Chromadorea</taxon>
        <taxon>Rhabditida</taxon>
        <taxon>Rhabditina</taxon>
        <taxon>Rhabditomorpha</taxon>
        <taxon>Strongyloidea</taxon>
        <taxon>Ancylostomatidae</taxon>
        <taxon>Ancylostomatinae</taxon>
        <taxon>Ancylostoma</taxon>
    </lineage>
</organism>
<evidence type="ECO:0000259" key="6">
    <source>
        <dbReference type="SMART" id="SM00645"/>
    </source>
</evidence>
<dbReference type="PANTHER" id="PTHR12411">
    <property type="entry name" value="CYSTEINE PROTEASE FAMILY C1-RELATED"/>
    <property type="match status" value="1"/>
</dbReference>
<dbReference type="InterPro" id="IPR000668">
    <property type="entry name" value="Peptidase_C1A_C"/>
</dbReference>
<keyword evidence="4" id="KW-0788">Thiol protease</keyword>
<dbReference type="GO" id="GO:0008234">
    <property type="term" value="F:cysteine-type peptidase activity"/>
    <property type="evidence" value="ECO:0007669"/>
    <property type="project" value="UniProtKB-KW"/>
</dbReference>
<evidence type="ECO:0000313" key="8">
    <source>
        <dbReference type="Proteomes" id="UP000024635"/>
    </source>
</evidence>
<dbReference type="InterPro" id="IPR000169">
    <property type="entry name" value="Pept_cys_AS"/>
</dbReference>
<proteinExistence type="inferred from homology"/>
<comment type="caution">
    <text evidence="7">The sequence shown here is derived from an EMBL/GenBank/DDBJ whole genome shotgun (WGS) entry which is preliminary data.</text>
</comment>
<dbReference type="InterPro" id="IPR038765">
    <property type="entry name" value="Papain-like_cys_pep_sf"/>
</dbReference>
<keyword evidence="5" id="KW-0732">Signal</keyword>
<feature type="chain" id="PRO_5018639877" description="Peptidase C1A papain C-terminal domain-containing protein" evidence="5">
    <location>
        <begin position="21"/>
        <end position="447"/>
    </location>
</feature>
<dbReference type="PROSITE" id="PS00139">
    <property type="entry name" value="THIOL_PROTEASE_CYS"/>
    <property type="match status" value="1"/>
</dbReference>
<reference evidence="8" key="1">
    <citation type="journal article" date="2015" name="Nat. Genet.">
        <title>The genome and transcriptome of the zoonotic hookworm Ancylostoma ceylanicum identify infection-specific gene families.</title>
        <authorList>
            <person name="Schwarz E.M."/>
            <person name="Hu Y."/>
            <person name="Antoshechkin I."/>
            <person name="Miller M.M."/>
            <person name="Sternberg P.W."/>
            <person name="Aroian R.V."/>
        </authorList>
    </citation>
    <scope>NUCLEOTIDE SEQUENCE</scope>
    <source>
        <strain evidence="8">HY135</strain>
    </source>
</reference>
<dbReference type="CDD" id="cd02620">
    <property type="entry name" value="Peptidase_C1A_CathepsinB"/>
    <property type="match status" value="1"/>
</dbReference>
<dbReference type="SUPFAM" id="SSF54001">
    <property type="entry name" value="Cysteine proteinases"/>
    <property type="match status" value="1"/>
</dbReference>
<sequence length="447" mass="51071">MYLLLAQMWALLVLVLTAFAEKPSTSKEFLDQPMPEYAQKLTGQALVDYINEHQSLYKAEYSPEAEAFTKARIMDLSFLESPEEKESSPNVDHGETLLDHDEDIELPDSFDARQHWPECKSIGIIRDQSKCGSCWAVASASAMSDELCVQSNSTIKVMVSDTDILSCCGSSCGIGCKGGYTIEAYRWMEREGVCTGGRYREKNSCKPYTFYPCDQHANQPYYGPCPEESWPTPKCKKSCHYKYPKSYPEDKYFAKKSYFLPNNETLIRREIFKNGPVVAGFRVYIDFSFYRGGIYKLQAWQPWQSGRAGGASVWQKIEIFNRASEIGITVFIIRNEKGSHQKRDHVTKTSSRNHPYLTWNYASDNGIALKFVQYCTNLKCKKNCTGGIQTLDRKPHSLMRSPSATEPLVLCLAQAYVNRINQVFLKCVLKHSIAYRTTNHRNHSWFE</sequence>
<evidence type="ECO:0000256" key="2">
    <source>
        <dbReference type="ARBA" id="ARBA00022670"/>
    </source>
</evidence>